<keyword evidence="3 4" id="KW-0408">Iron</keyword>
<sequence length="1233" mass="136348">MNRENGTTASRFSAARGTIPSALRRLDYNLRISPSKFSTDPIVRHPAISARALFAFKNSPQNNKSLMNIIRSFVAIPKSTLIPLWLVGVLSAAVFRPSADAAEPFEFQPSDVVAIYGNGLADRMQHDPWVETVLQSQLKGKNVSFRNMSFSGDMVNKRPRNKGFTNDAEYLQHVGPDVVFTFYGYNESFAGKSGAAAYQAELVKLVERYTQLRKEAGKDIRFVLFSPIAYEFTGDRHLPDGKELNANLAVYSEATRQAAAETGATYVDLYTPTRQLFESSSERYTINGIHLNASGYQKLSEIISAALLGKTAPAADTLGDVYAAVEDKNWHWHNRYHATDGNDIWGGRSTLTFVDGQSNADVLKHELVMLDVMTANRDEVIWAATEGRDHAVDDSNVPPPVKVISNVGGGSKSSSAAKEGSIDYLSPEESMAKINVPEGYELNVFASEVQFPDLANPVQMQVDAKGRLWAASWNTYPKWEPGKEMNDSLMIFEDTDKDGTADSRKIFAHVHNPLGFEFWGGGVIVTSGPDLLFLKDTDGDDVADLRYPILQGLGTADTHHAANNLVYGPDGGIYWQSGIFLVHNHETPWKQNLNIGASGMYRFDPRTFVITPHAGNSPNPHGTSFDYWGYCYANDGTGGKSYQVRPEGKGFKMHTLLEKEFRPVAANAILSSQHFPEELQDDFLICNTIGFLGVKQYSLDREGNGKDRAFGHVWGTPGIELLNSEDRNFRPTDAVIGADGALYVADWHNAIIGHMQHNIRDPNRDHQHGRIFRLTVKGRPLQEPVKIDGQPIAALLENLKHPVNGVRHRTRVELSARDSDEVIAAAQQWIKDFDPNDETEAHHLLEALWLHQQHGVRNDDLLDALLSSDVKHAVVAAGTVKHFWENVDATGASGFAAPAEVEFVKFDPPKHLSRADRKVYKLGAEVYQRESHCATCHQAHGKGSANIYPSLVGSPWVTGSEERLIKMTLHGLWGKLTVNGKTYDPSRGVPPMTAFRSLLKDEELAAVLTFVRNTWGNQASPVSPASVKQVRQQTTDRSTFWTPDDLLAEHPLEQALMTNDPAAEVEEFSNQALEEELLGTPTAELVKVAIAEGNLRRGKKVFYQSAAACFACHDPPGGAGRLGPDLATLKTKLTAEQLVEAILDPSKLIDKAYAQVSVLTADGKVHTGVRISENDDEMVLRNLAEPEPIKIAQDDIEDVKESKVSLMPANLVRQLKSRKEFNDLMRYVIETRK</sequence>
<accession>A0A518HJK9</accession>
<dbReference type="PROSITE" id="PS51007">
    <property type="entry name" value="CYTC"/>
    <property type="match status" value="2"/>
</dbReference>
<dbReference type="Pfam" id="PF00034">
    <property type="entry name" value="Cytochrom_C"/>
    <property type="match status" value="1"/>
</dbReference>
<evidence type="ECO:0000256" key="1">
    <source>
        <dbReference type="ARBA" id="ARBA00022617"/>
    </source>
</evidence>
<dbReference type="InterPro" id="IPR036909">
    <property type="entry name" value="Cyt_c-like_dom_sf"/>
</dbReference>
<dbReference type="SUPFAM" id="SSF46626">
    <property type="entry name" value="Cytochrome c"/>
    <property type="match status" value="2"/>
</dbReference>
<dbReference type="NCBIfam" id="TIGR02603">
    <property type="entry name" value="CxxCH_TIGR02603"/>
    <property type="match status" value="1"/>
</dbReference>
<organism evidence="6 7">
    <name type="scientific">Stieleria neptunia</name>
    <dbReference type="NCBI Taxonomy" id="2527979"/>
    <lineage>
        <taxon>Bacteria</taxon>
        <taxon>Pseudomonadati</taxon>
        <taxon>Planctomycetota</taxon>
        <taxon>Planctomycetia</taxon>
        <taxon>Pirellulales</taxon>
        <taxon>Pirellulaceae</taxon>
        <taxon>Stieleria</taxon>
    </lineage>
</organism>
<dbReference type="Gene3D" id="1.10.760.10">
    <property type="entry name" value="Cytochrome c-like domain"/>
    <property type="match status" value="2"/>
</dbReference>
<protein>
    <submittedName>
        <fullName evidence="6">Cytochrome c-552</fullName>
    </submittedName>
</protein>
<name>A0A518HJK9_9BACT</name>
<dbReference type="InterPro" id="IPR009056">
    <property type="entry name" value="Cyt_c-like_dom"/>
</dbReference>
<keyword evidence="1 4" id="KW-0349">Heme</keyword>
<gene>
    <name evidence="6" type="primary">cycA</name>
    <name evidence="6" type="ORF">Enr13x_08740</name>
</gene>
<dbReference type="InterPro" id="IPR036514">
    <property type="entry name" value="SGNH_hydro_sf"/>
</dbReference>
<dbReference type="InterPro" id="IPR013830">
    <property type="entry name" value="SGNH_hydro"/>
</dbReference>
<dbReference type="Pfam" id="PF23500">
    <property type="entry name" value="DUF7133"/>
    <property type="match status" value="2"/>
</dbReference>
<dbReference type="Pfam" id="PF13472">
    <property type="entry name" value="Lipase_GDSL_2"/>
    <property type="match status" value="1"/>
</dbReference>
<dbReference type="FunFam" id="1.10.760.10:FF:000040">
    <property type="entry name" value="Probable cytochrome c"/>
    <property type="match status" value="1"/>
</dbReference>
<reference evidence="6 7" key="1">
    <citation type="submission" date="2019-03" db="EMBL/GenBank/DDBJ databases">
        <title>Deep-cultivation of Planctomycetes and their phenomic and genomic characterization uncovers novel biology.</title>
        <authorList>
            <person name="Wiegand S."/>
            <person name="Jogler M."/>
            <person name="Boedeker C."/>
            <person name="Pinto D."/>
            <person name="Vollmers J."/>
            <person name="Rivas-Marin E."/>
            <person name="Kohn T."/>
            <person name="Peeters S.H."/>
            <person name="Heuer A."/>
            <person name="Rast P."/>
            <person name="Oberbeckmann S."/>
            <person name="Bunk B."/>
            <person name="Jeske O."/>
            <person name="Meyerdierks A."/>
            <person name="Storesund J.E."/>
            <person name="Kallscheuer N."/>
            <person name="Luecker S."/>
            <person name="Lage O.M."/>
            <person name="Pohl T."/>
            <person name="Merkel B.J."/>
            <person name="Hornburger P."/>
            <person name="Mueller R.-W."/>
            <person name="Bruemmer F."/>
            <person name="Labrenz M."/>
            <person name="Spormann A.M."/>
            <person name="Op den Camp H."/>
            <person name="Overmann J."/>
            <person name="Amann R."/>
            <person name="Jetten M.S.M."/>
            <person name="Mascher T."/>
            <person name="Medema M.H."/>
            <person name="Devos D.P."/>
            <person name="Kaster A.-K."/>
            <person name="Ovreas L."/>
            <person name="Rohde M."/>
            <person name="Galperin M.Y."/>
            <person name="Jogler C."/>
        </authorList>
    </citation>
    <scope>NUCLEOTIDE SEQUENCE [LARGE SCALE GENOMIC DNA]</scope>
    <source>
        <strain evidence="6 7">Enr13</strain>
    </source>
</reference>
<evidence type="ECO:0000313" key="6">
    <source>
        <dbReference type="EMBL" id="QDV41036.1"/>
    </source>
</evidence>
<dbReference type="AlphaFoldDB" id="A0A518HJK9"/>
<evidence type="ECO:0000256" key="3">
    <source>
        <dbReference type="ARBA" id="ARBA00023004"/>
    </source>
</evidence>
<evidence type="ECO:0000313" key="7">
    <source>
        <dbReference type="Proteomes" id="UP000319004"/>
    </source>
</evidence>
<dbReference type="PANTHER" id="PTHR33546:SF1">
    <property type="entry name" value="LARGE, MULTIFUNCTIONAL SECRETED PROTEIN"/>
    <property type="match status" value="1"/>
</dbReference>
<dbReference type="EMBL" id="CP037423">
    <property type="protein sequence ID" value="QDV41036.1"/>
    <property type="molecule type" value="Genomic_DNA"/>
</dbReference>
<dbReference type="GO" id="GO:0020037">
    <property type="term" value="F:heme binding"/>
    <property type="evidence" value="ECO:0007669"/>
    <property type="project" value="InterPro"/>
</dbReference>
<evidence type="ECO:0000259" key="5">
    <source>
        <dbReference type="PROSITE" id="PS51007"/>
    </source>
</evidence>
<feature type="domain" description="Cytochrome c" evidence="5">
    <location>
        <begin position="1093"/>
        <end position="1232"/>
    </location>
</feature>
<dbReference type="InterPro" id="IPR011042">
    <property type="entry name" value="6-blade_b-propeller_TolB-like"/>
</dbReference>
<dbReference type="GO" id="GO:0009055">
    <property type="term" value="F:electron transfer activity"/>
    <property type="evidence" value="ECO:0007669"/>
    <property type="project" value="InterPro"/>
</dbReference>
<dbReference type="Proteomes" id="UP000319004">
    <property type="component" value="Chromosome"/>
</dbReference>
<dbReference type="GO" id="GO:0016788">
    <property type="term" value="F:hydrolase activity, acting on ester bonds"/>
    <property type="evidence" value="ECO:0007669"/>
    <property type="project" value="UniProtKB-ARBA"/>
</dbReference>
<dbReference type="FunFam" id="2.120.10.30:FF:000110">
    <property type="entry name" value="Probable cytochrome c"/>
    <property type="match status" value="1"/>
</dbReference>
<dbReference type="Gene3D" id="3.40.50.1110">
    <property type="entry name" value="SGNH hydrolase"/>
    <property type="match status" value="1"/>
</dbReference>
<dbReference type="SUPFAM" id="SSF52266">
    <property type="entry name" value="SGNH hydrolase"/>
    <property type="match status" value="1"/>
</dbReference>
<evidence type="ECO:0000256" key="2">
    <source>
        <dbReference type="ARBA" id="ARBA00022723"/>
    </source>
</evidence>
<dbReference type="PANTHER" id="PTHR33546">
    <property type="entry name" value="LARGE, MULTIFUNCTIONAL SECRETED PROTEIN-RELATED"/>
    <property type="match status" value="1"/>
</dbReference>
<dbReference type="KEGG" id="snep:Enr13x_08740"/>
<keyword evidence="2 4" id="KW-0479">Metal-binding</keyword>
<dbReference type="SUPFAM" id="SSF63829">
    <property type="entry name" value="Calcium-dependent phosphotriesterase"/>
    <property type="match status" value="1"/>
</dbReference>
<feature type="domain" description="Cytochrome c" evidence="5">
    <location>
        <begin position="918"/>
        <end position="1015"/>
    </location>
</feature>
<evidence type="ECO:0000256" key="4">
    <source>
        <dbReference type="PROSITE-ProRule" id="PRU00433"/>
    </source>
</evidence>
<dbReference type="InterPro" id="IPR013428">
    <property type="entry name" value="Membrane-bound_put_N"/>
</dbReference>
<dbReference type="InterPro" id="IPR013427">
    <property type="entry name" value="Haem-bd_dom_put"/>
</dbReference>
<dbReference type="GO" id="GO:0046872">
    <property type="term" value="F:metal ion binding"/>
    <property type="evidence" value="ECO:0007669"/>
    <property type="project" value="UniProtKB-KW"/>
</dbReference>
<keyword evidence="7" id="KW-1185">Reference proteome</keyword>
<proteinExistence type="predicted"/>
<dbReference type="Gene3D" id="2.120.10.30">
    <property type="entry name" value="TolB, C-terminal domain"/>
    <property type="match status" value="1"/>
</dbReference>
<dbReference type="InterPro" id="IPR055557">
    <property type="entry name" value="DUF7133"/>
</dbReference>
<dbReference type="NCBIfam" id="TIGR02604">
    <property type="entry name" value="Piru_Ver_Nterm"/>
    <property type="match status" value="1"/>
</dbReference>
<dbReference type="CDD" id="cd01834">
    <property type="entry name" value="SGNH_hydrolase_like_2"/>
    <property type="match status" value="1"/>
</dbReference>